<dbReference type="GO" id="GO:0005737">
    <property type="term" value="C:cytoplasm"/>
    <property type="evidence" value="ECO:0007669"/>
    <property type="project" value="UniProtKB-SubCell"/>
</dbReference>
<comment type="caution">
    <text evidence="8">The sequence shown here is derived from an EMBL/GenBank/DDBJ whole genome shotgun (WGS) entry which is preliminary data.</text>
</comment>
<feature type="binding site" evidence="7">
    <location>
        <position position="315"/>
    </location>
    <ligand>
        <name>hybrid [4Fe-2O-2S] cluster</name>
        <dbReference type="ChEBI" id="CHEBI:60519"/>
    </ligand>
</feature>
<comment type="catalytic activity">
    <reaction evidence="7">
        <text>A + NH4(+) + H2O = hydroxylamine + AH2 + H(+)</text>
        <dbReference type="Rhea" id="RHEA:22052"/>
        <dbReference type="ChEBI" id="CHEBI:13193"/>
        <dbReference type="ChEBI" id="CHEBI:15377"/>
        <dbReference type="ChEBI" id="CHEBI:15378"/>
        <dbReference type="ChEBI" id="CHEBI:15429"/>
        <dbReference type="ChEBI" id="CHEBI:17499"/>
        <dbReference type="ChEBI" id="CHEBI:28938"/>
        <dbReference type="EC" id="1.7.99.1"/>
    </reaction>
</comment>
<evidence type="ECO:0000256" key="4">
    <source>
        <dbReference type="ARBA" id="ARBA00023002"/>
    </source>
</evidence>
<organism evidence="8 9">
    <name type="scientific">Fundidesulfovibrio magnetotacticus</name>
    <dbReference type="NCBI Taxonomy" id="2730080"/>
    <lineage>
        <taxon>Bacteria</taxon>
        <taxon>Pseudomonadati</taxon>
        <taxon>Thermodesulfobacteriota</taxon>
        <taxon>Desulfovibrionia</taxon>
        <taxon>Desulfovibrionales</taxon>
        <taxon>Desulfovibrionaceae</taxon>
        <taxon>Fundidesulfovibrio</taxon>
    </lineage>
</organism>
<dbReference type="AlphaFoldDB" id="A0A6V8M2C6"/>
<dbReference type="EC" id="1.7.99.1" evidence="7"/>
<dbReference type="GO" id="GO:0042542">
    <property type="term" value="P:response to hydrogen peroxide"/>
    <property type="evidence" value="ECO:0007669"/>
    <property type="project" value="TreeGrafter"/>
</dbReference>
<dbReference type="GO" id="GO:0051539">
    <property type="term" value="F:4 iron, 4 sulfur cluster binding"/>
    <property type="evidence" value="ECO:0007669"/>
    <property type="project" value="UniProtKB-KW"/>
</dbReference>
<feature type="binding site" description="via persulfide group" evidence="7">
    <location>
        <position position="402"/>
    </location>
    <ligand>
        <name>hybrid [4Fe-2O-2S] cluster</name>
        <dbReference type="ChEBI" id="CHEBI:60519"/>
    </ligand>
</feature>
<dbReference type="FunFam" id="3.40.50.2030:FF:000001">
    <property type="entry name" value="Hydroxylamine reductase"/>
    <property type="match status" value="1"/>
</dbReference>
<dbReference type="CDD" id="cd01914">
    <property type="entry name" value="HCP"/>
    <property type="match status" value="1"/>
</dbReference>
<dbReference type="GO" id="GO:0004601">
    <property type="term" value="F:peroxidase activity"/>
    <property type="evidence" value="ECO:0007669"/>
    <property type="project" value="TreeGrafter"/>
</dbReference>
<keyword evidence="5 7" id="KW-0408">Iron</keyword>
<feature type="binding site" evidence="7">
    <location>
        <position position="8"/>
    </location>
    <ligand>
        <name>[4Fe-4S] cluster</name>
        <dbReference type="ChEBI" id="CHEBI:49883"/>
    </ligand>
</feature>
<keyword evidence="4 7" id="KW-0560">Oxidoreductase</keyword>
<keyword evidence="2 7" id="KW-0963">Cytoplasm</keyword>
<dbReference type="InterPro" id="IPR010048">
    <property type="entry name" value="Hydroxylam_reduct"/>
</dbReference>
<dbReference type="InterPro" id="IPR016099">
    <property type="entry name" value="Prismane-like_a/b-sand"/>
</dbReference>
<dbReference type="GO" id="GO:0050418">
    <property type="term" value="F:hydroxylamine reductase activity"/>
    <property type="evidence" value="ECO:0007669"/>
    <property type="project" value="UniProtKB-UniRule"/>
</dbReference>
<accession>A0A6V8M2C6</accession>
<feature type="binding site" evidence="7">
    <location>
        <position position="491"/>
    </location>
    <ligand>
        <name>hybrid [4Fe-2O-2S] cluster</name>
        <dbReference type="ChEBI" id="CHEBI:60519"/>
    </ligand>
</feature>
<dbReference type="InterPro" id="IPR016100">
    <property type="entry name" value="Prismane_a-bundle"/>
</dbReference>
<feature type="binding site" evidence="7">
    <location>
        <position position="270"/>
    </location>
    <ligand>
        <name>hybrid [4Fe-2O-2S] cluster</name>
        <dbReference type="ChEBI" id="CHEBI:60519"/>
    </ligand>
</feature>
<dbReference type="NCBIfam" id="NF003658">
    <property type="entry name" value="PRK05290.1"/>
    <property type="match status" value="1"/>
</dbReference>
<comment type="cofactor">
    <cofactor evidence="7">
        <name>hybrid [4Fe-2O-2S] cluster</name>
        <dbReference type="ChEBI" id="CHEBI:60519"/>
    </cofactor>
    <text evidence="7">Binds 1 hybrid [4Fe-2O-2S] cluster.</text>
</comment>
<feature type="binding site" evidence="7">
    <location>
        <position position="5"/>
    </location>
    <ligand>
        <name>[4Fe-4S] cluster</name>
        <dbReference type="ChEBI" id="CHEBI:49883"/>
    </ligand>
</feature>
<dbReference type="PANTHER" id="PTHR30109:SF0">
    <property type="entry name" value="HYDROXYLAMINE REDUCTASE"/>
    <property type="match status" value="1"/>
</dbReference>
<feature type="binding site" evidence="7">
    <location>
        <position position="489"/>
    </location>
    <ligand>
        <name>hybrid [4Fe-2O-2S] cluster</name>
        <dbReference type="ChEBI" id="CHEBI:60519"/>
    </ligand>
</feature>
<dbReference type="Pfam" id="PF03063">
    <property type="entry name" value="Prismane"/>
    <property type="match status" value="1"/>
</dbReference>
<evidence type="ECO:0000313" key="9">
    <source>
        <dbReference type="Proteomes" id="UP000494245"/>
    </source>
</evidence>
<dbReference type="EMBL" id="BLTE01000032">
    <property type="protein sequence ID" value="GFK96076.1"/>
    <property type="molecule type" value="Genomic_DNA"/>
</dbReference>
<dbReference type="GO" id="GO:0046872">
    <property type="term" value="F:metal ion binding"/>
    <property type="evidence" value="ECO:0007669"/>
    <property type="project" value="UniProtKB-KW"/>
</dbReference>
<dbReference type="PIRSF" id="PIRSF000076">
    <property type="entry name" value="HCP"/>
    <property type="match status" value="1"/>
</dbReference>
<comment type="function">
    <text evidence="7">Catalyzes the reduction of hydroxylamine to form NH(3) and H(2)O.</text>
</comment>
<gene>
    <name evidence="8" type="primary">hcp_2</name>
    <name evidence="7" type="synonym">hcp</name>
    <name evidence="8" type="ORF">NNJEOMEG_03950</name>
</gene>
<evidence type="ECO:0000313" key="8">
    <source>
        <dbReference type="EMBL" id="GFK96076.1"/>
    </source>
</evidence>
<comment type="similarity">
    <text evidence="7">Belongs to the HCP family.</text>
</comment>
<feature type="binding site" evidence="7">
    <location>
        <position position="430"/>
    </location>
    <ligand>
        <name>hybrid [4Fe-2O-2S] cluster</name>
        <dbReference type="ChEBI" id="CHEBI:60519"/>
    </ligand>
</feature>
<feature type="binding site" evidence="7">
    <location>
        <position position="17"/>
    </location>
    <ligand>
        <name>[4Fe-4S] cluster</name>
        <dbReference type="ChEBI" id="CHEBI:49883"/>
    </ligand>
</feature>
<keyword evidence="6 7" id="KW-0411">Iron-sulfur</keyword>
<reference evidence="8 9" key="2">
    <citation type="submission" date="2020-05" db="EMBL/GenBank/DDBJ databases">
        <title>Draft genome sequence of Desulfovibrio sp. strainFSS-1.</title>
        <authorList>
            <person name="Shimoshige H."/>
            <person name="Kobayashi H."/>
            <person name="Maekawa T."/>
        </authorList>
    </citation>
    <scope>NUCLEOTIDE SEQUENCE [LARGE SCALE GENOMIC DNA]</scope>
    <source>
        <strain evidence="8 9">SIID29052-01</strain>
    </source>
</reference>
<feature type="binding site" evidence="7">
    <location>
        <position position="23"/>
    </location>
    <ligand>
        <name>[4Fe-4S] cluster</name>
        <dbReference type="ChEBI" id="CHEBI:49883"/>
    </ligand>
</feature>
<dbReference type="HAMAP" id="MF_00069">
    <property type="entry name" value="Hydroxylam_reduct"/>
    <property type="match status" value="1"/>
</dbReference>
<dbReference type="FunFam" id="3.40.50.2030:FF:000002">
    <property type="entry name" value="Hydroxylamine reductase"/>
    <property type="match status" value="1"/>
</dbReference>
<keyword evidence="3 7" id="KW-0479">Metal-binding</keyword>
<sequence>MSMFCYQCEQTAQGKGCDKIGVCSKNDVTSNLQDLLVYALRGLSLVAEAGRAKGVADVEADRHVPAMLFSTLTNVNFDPERFQAWIGQTVKLRDALAAKVKAAGGTIPAHASVTFAPAATLDGLVEQASKGLGGMKDNPDTDPDIVSLQHMVLFGIKGIAAYADHARILGVENKEIYDYLHEAMAAATKPGLGMDWWFDCCIRAGQANLKAMEALDKANTDAYGHPKPTAVPLGHVKGKAILITGHDLKDLEELLKQTEGKGIFVYTHGEMLPAHGYPKLKEKYPHLYGHYGTAWQNQQKEFAVFPGAILFTTNCLMKPAASYQDNVYTHGLVGFPGVKHVEGYDFSAVVAHALKLPGFTEDAPGKQVLTGFARNAVLGVADKVIDAVKSGAIKRFFLVAGCDGAKPGRNYYTEFVEKLPKDTVVLTLACGKFRFFDKDLGDIGGIPRLLDMGQCNDAYSAIQVAVALAGAFNCGVNDLPLSLVLSWYEQKAVAILLTLVALGIKDVRLGPSLPAFVTPNVLKVLVEKLNIMPITTPDEDIKAILG</sequence>
<feature type="binding site" evidence="7">
    <location>
        <position position="246"/>
    </location>
    <ligand>
        <name>hybrid [4Fe-2O-2S] cluster</name>
        <dbReference type="ChEBI" id="CHEBI:60519"/>
    </ligand>
</feature>
<comment type="subcellular location">
    <subcellularLocation>
        <location evidence="1 7">Cytoplasm</location>
    </subcellularLocation>
</comment>
<dbReference type="SUPFAM" id="SSF56821">
    <property type="entry name" value="Prismane protein-like"/>
    <property type="match status" value="1"/>
</dbReference>
<proteinExistence type="inferred from homology"/>
<reference evidence="8 9" key="1">
    <citation type="submission" date="2020-04" db="EMBL/GenBank/DDBJ databases">
        <authorList>
            <consortium name="Desulfovibrio sp. FSS-1 genome sequencing consortium"/>
            <person name="Shimoshige H."/>
            <person name="Kobayashi H."/>
            <person name="Maekawa T."/>
        </authorList>
    </citation>
    <scope>NUCLEOTIDE SEQUENCE [LARGE SCALE GENOMIC DNA]</scope>
    <source>
        <strain evidence="8 9">SIID29052-01</strain>
    </source>
</reference>
<evidence type="ECO:0000256" key="2">
    <source>
        <dbReference type="ARBA" id="ARBA00022490"/>
    </source>
</evidence>
<dbReference type="NCBIfam" id="TIGR01703">
    <property type="entry name" value="hybrid_clust"/>
    <property type="match status" value="1"/>
</dbReference>
<feature type="modified residue" description="Cysteine persulfide" evidence="7">
    <location>
        <position position="402"/>
    </location>
</feature>
<dbReference type="PANTHER" id="PTHR30109">
    <property type="entry name" value="HYDROXYLAMINE REDUCTASE"/>
    <property type="match status" value="1"/>
</dbReference>
<evidence type="ECO:0000256" key="5">
    <source>
        <dbReference type="ARBA" id="ARBA00023004"/>
    </source>
</evidence>
<protein>
    <recommendedName>
        <fullName evidence="7">Hydroxylamine reductase</fullName>
        <ecNumber evidence="7">1.7.99.1</ecNumber>
    </recommendedName>
    <alternativeName>
        <fullName evidence="7">Hybrid-cluster protein</fullName>
        <shortName evidence="7">HCP</shortName>
    </alternativeName>
    <alternativeName>
        <fullName evidence="7">Prismane protein</fullName>
    </alternativeName>
</protein>
<evidence type="ECO:0000256" key="1">
    <source>
        <dbReference type="ARBA" id="ARBA00004496"/>
    </source>
</evidence>
<keyword evidence="9" id="KW-1185">Reference proteome</keyword>
<name>A0A6V8M2C6_9BACT</name>
<dbReference type="Proteomes" id="UP000494245">
    <property type="component" value="Unassembled WGS sequence"/>
</dbReference>
<dbReference type="InterPro" id="IPR011254">
    <property type="entry name" value="Prismane-like_sf"/>
</dbReference>
<evidence type="ECO:0000256" key="3">
    <source>
        <dbReference type="ARBA" id="ARBA00022723"/>
    </source>
</evidence>
<dbReference type="Gene3D" id="1.20.1270.20">
    <property type="match status" value="2"/>
</dbReference>
<feature type="binding site" evidence="7">
    <location>
        <position position="455"/>
    </location>
    <ligand>
        <name>hybrid [4Fe-2O-2S] cluster</name>
        <dbReference type="ChEBI" id="CHEBI:60519"/>
    </ligand>
</feature>
<evidence type="ECO:0000256" key="6">
    <source>
        <dbReference type="ARBA" id="ARBA00023014"/>
    </source>
</evidence>
<evidence type="ECO:0000256" key="7">
    <source>
        <dbReference type="HAMAP-Rule" id="MF_00069"/>
    </source>
</evidence>
<keyword evidence="7" id="KW-0004">4Fe-4S</keyword>
<dbReference type="Gene3D" id="3.40.50.2030">
    <property type="match status" value="2"/>
</dbReference>
<dbReference type="InterPro" id="IPR004137">
    <property type="entry name" value="HCP/CODH"/>
</dbReference>
<comment type="cofactor">
    <cofactor evidence="7">
        <name>[4Fe-4S] cluster</name>
        <dbReference type="ChEBI" id="CHEBI:49883"/>
    </cofactor>
    <text evidence="7">Binds 1 [4Fe-4S] cluster.</text>
</comment>